<dbReference type="EMBL" id="JAUFPN010000184">
    <property type="protein sequence ID" value="MDN3566942.1"/>
    <property type="molecule type" value="Genomic_DNA"/>
</dbReference>
<name>A0ABT8AAU4_9PROT</name>
<comment type="similarity">
    <text evidence="1">Belongs to the UPF0065 (bug) family.</text>
</comment>
<evidence type="ECO:0000313" key="4">
    <source>
        <dbReference type="Proteomes" id="UP001529369"/>
    </source>
</evidence>
<gene>
    <name evidence="3" type="ORF">QWZ14_21395</name>
</gene>
<feature type="signal peptide" evidence="2">
    <location>
        <begin position="1"/>
        <end position="21"/>
    </location>
</feature>
<dbReference type="Gene3D" id="3.40.190.150">
    <property type="entry name" value="Bordetella uptake gene, domain 1"/>
    <property type="match status" value="1"/>
</dbReference>
<evidence type="ECO:0000256" key="1">
    <source>
        <dbReference type="ARBA" id="ARBA00006987"/>
    </source>
</evidence>
<proteinExistence type="inferred from homology"/>
<dbReference type="InterPro" id="IPR042100">
    <property type="entry name" value="Bug_dom1"/>
</dbReference>
<protein>
    <submittedName>
        <fullName evidence="3">Tripartite tricarboxylate transporter substrate binding protein</fullName>
    </submittedName>
</protein>
<dbReference type="RefSeq" id="WP_290318923.1">
    <property type="nucleotide sequence ID" value="NZ_JAUFPN010000184.1"/>
</dbReference>
<dbReference type="SUPFAM" id="SSF53850">
    <property type="entry name" value="Periplasmic binding protein-like II"/>
    <property type="match status" value="1"/>
</dbReference>
<reference evidence="4" key="1">
    <citation type="journal article" date="2019" name="Int. J. Syst. Evol. Microbiol.">
        <title>The Global Catalogue of Microorganisms (GCM) 10K type strain sequencing project: providing services to taxonomists for standard genome sequencing and annotation.</title>
        <authorList>
            <consortium name="The Broad Institute Genomics Platform"/>
            <consortium name="The Broad Institute Genome Sequencing Center for Infectious Disease"/>
            <person name="Wu L."/>
            <person name="Ma J."/>
        </authorList>
    </citation>
    <scope>NUCLEOTIDE SEQUENCE [LARGE SCALE GENOMIC DNA]</scope>
    <source>
        <strain evidence="4">CECT 7131</strain>
    </source>
</reference>
<dbReference type="InterPro" id="IPR005064">
    <property type="entry name" value="BUG"/>
</dbReference>
<dbReference type="Gene3D" id="3.40.190.10">
    <property type="entry name" value="Periplasmic binding protein-like II"/>
    <property type="match status" value="1"/>
</dbReference>
<evidence type="ECO:0000256" key="2">
    <source>
        <dbReference type="SAM" id="SignalP"/>
    </source>
</evidence>
<dbReference type="PANTHER" id="PTHR42928:SF5">
    <property type="entry name" value="BLR1237 PROTEIN"/>
    <property type="match status" value="1"/>
</dbReference>
<organism evidence="3 4">
    <name type="scientific">Paeniroseomonas aquatica</name>
    <dbReference type="NCBI Taxonomy" id="373043"/>
    <lineage>
        <taxon>Bacteria</taxon>
        <taxon>Pseudomonadati</taxon>
        <taxon>Pseudomonadota</taxon>
        <taxon>Alphaproteobacteria</taxon>
        <taxon>Acetobacterales</taxon>
        <taxon>Acetobacteraceae</taxon>
        <taxon>Paeniroseomonas</taxon>
    </lineage>
</organism>
<keyword evidence="4" id="KW-1185">Reference proteome</keyword>
<comment type="caution">
    <text evidence="3">The sequence shown here is derived from an EMBL/GenBank/DDBJ whole genome shotgun (WGS) entry which is preliminary data.</text>
</comment>
<accession>A0ABT8AAU4</accession>
<dbReference type="Pfam" id="PF03401">
    <property type="entry name" value="TctC"/>
    <property type="match status" value="1"/>
</dbReference>
<keyword evidence="2" id="KW-0732">Signal</keyword>
<dbReference type="Proteomes" id="UP001529369">
    <property type="component" value="Unassembled WGS sequence"/>
</dbReference>
<feature type="chain" id="PRO_5047020787" evidence="2">
    <location>
        <begin position="22"/>
        <end position="324"/>
    </location>
</feature>
<sequence length="324" mass="33401">MRRLRLASLVLLALAAGPVRAQEFPQRTVTVIVPSAPGGTLDALARFFAQAMAPALQRGVVVENVSGAGGLIGLQRAARAEPDGHVLVFGNMGVLAAGMALNPDSGFDPRRDLAPVGVVAEVPMVLAASPASGIRSLPALLDRFRRQPGRLSFGTAGLGTTSHLAPGFLLHLTGLQATLVAYRGSGPAMNDLAAGVVDAVIDQTVTMIPAHRGGQAFALAVAGPGRIPQVPDVPTFAEGGVPGFDMVIWNAFAAPRGTPAAAIARLHDSLEAALRDPDLQRRLAELASSIPPAEARGPAAMGRLIAADVAKWTEFVRQSGLAKE</sequence>
<dbReference type="PANTHER" id="PTHR42928">
    <property type="entry name" value="TRICARBOXYLATE-BINDING PROTEIN"/>
    <property type="match status" value="1"/>
</dbReference>
<dbReference type="PIRSF" id="PIRSF017082">
    <property type="entry name" value="YflP"/>
    <property type="match status" value="1"/>
</dbReference>
<evidence type="ECO:0000313" key="3">
    <source>
        <dbReference type="EMBL" id="MDN3566942.1"/>
    </source>
</evidence>
<dbReference type="CDD" id="cd07012">
    <property type="entry name" value="PBP2_Bug_TTT"/>
    <property type="match status" value="1"/>
</dbReference>